<gene>
    <name evidence="1" type="ORF">AC578_4620</name>
</gene>
<protein>
    <submittedName>
        <fullName evidence="1">Uncharacterized protein</fullName>
    </submittedName>
</protein>
<dbReference type="OrthoDB" id="2013972at2759"/>
<proteinExistence type="predicted"/>
<dbReference type="Proteomes" id="UP000070133">
    <property type="component" value="Unassembled WGS sequence"/>
</dbReference>
<dbReference type="AlphaFoldDB" id="A0A139GZ85"/>
<name>A0A139GZ85_9PEZI</name>
<dbReference type="EMBL" id="LFZN01000212">
    <property type="protein sequence ID" value="KXS95517.1"/>
    <property type="molecule type" value="Genomic_DNA"/>
</dbReference>
<comment type="caution">
    <text evidence="1">The sequence shown here is derived from an EMBL/GenBank/DDBJ whole genome shotgun (WGS) entry which is preliminary data.</text>
</comment>
<sequence length="84" mass="9686">MVDAGNKAGMKFDIGDNIRGRMEEASFIDNQLRLDLGVAGFCSRPFTNHMGLSPQEIQVFCARLRSAFRDEKLKWYQWAYFVYG</sequence>
<evidence type="ECO:0000313" key="1">
    <source>
        <dbReference type="EMBL" id="KXS95517.1"/>
    </source>
</evidence>
<keyword evidence="2" id="KW-1185">Reference proteome</keyword>
<dbReference type="STRING" id="321146.A0A139GZ85"/>
<accession>A0A139GZ85</accession>
<organism evidence="1 2">
    <name type="scientific">Pseudocercospora eumusae</name>
    <dbReference type="NCBI Taxonomy" id="321146"/>
    <lineage>
        <taxon>Eukaryota</taxon>
        <taxon>Fungi</taxon>
        <taxon>Dikarya</taxon>
        <taxon>Ascomycota</taxon>
        <taxon>Pezizomycotina</taxon>
        <taxon>Dothideomycetes</taxon>
        <taxon>Dothideomycetidae</taxon>
        <taxon>Mycosphaerellales</taxon>
        <taxon>Mycosphaerellaceae</taxon>
        <taxon>Pseudocercospora</taxon>
    </lineage>
</organism>
<reference evidence="1 2" key="1">
    <citation type="submission" date="2015-07" db="EMBL/GenBank/DDBJ databases">
        <title>Comparative genomics of the Sigatoka disease complex on banana suggests a link between parallel evolutionary changes in Pseudocercospora fijiensis and Pseudocercospora eumusae and increased virulence on the banana host.</title>
        <authorList>
            <person name="Chang T.-C."/>
            <person name="Salvucci A."/>
            <person name="Crous P.W."/>
            <person name="Stergiopoulos I."/>
        </authorList>
    </citation>
    <scope>NUCLEOTIDE SEQUENCE [LARGE SCALE GENOMIC DNA]</scope>
    <source>
        <strain evidence="1 2">CBS 114824</strain>
    </source>
</reference>
<evidence type="ECO:0000313" key="2">
    <source>
        <dbReference type="Proteomes" id="UP000070133"/>
    </source>
</evidence>